<feature type="binding site" evidence="8 11">
    <location>
        <begin position="190"/>
        <end position="195"/>
    </location>
    <ligand>
        <name>NADP(+)</name>
        <dbReference type="ChEBI" id="CHEBI:58349"/>
    </ligand>
</feature>
<protein>
    <recommendedName>
        <fullName evidence="3 8">Glutamyl-tRNA reductase</fullName>
        <shortName evidence="8">GluTR</shortName>
        <ecNumber evidence="3 8">1.2.1.70</ecNumber>
    </recommendedName>
</protein>
<dbReference type="AlphaFoldDB" id="A0A239W516"/>
<dbReference type="SUPFAM" id="SSF69742">
    <property type="entry name" value="Glutamyl tRNA-reductase catalytic, N-terminal domain"/>
    <property type="match status" value="1"/>
</dbReference>
<dbReference type="HAMAP" id="MF_00087">
    <property type="entry name" value="Glu_tRNA_reductase"/>
    <property type="match status" value="1"/>
</dbReference>
<evidence type="ECO:0000256" key="8">
    <source>
        <dbReference type="HAMAP-Rule" id="MF_00087"/>
    </source>
</evidence>
<comment type="domain">
    <text evidence="8">Possesses an unusual extended V-shaped dimeric structure with each monomer consisting of three distinct domains arranged along a curved 'spinal' alpha-helix. The N-terminal catalytic domain specifically recognizes the glutamate moiety of the substrate. The second domain is the NADPH-binding domain, and the third C-terminal domain is responsible for dimerization.</text>
</comment>
<name>A0A239W516_9ACTN</name>
<dbReference type="SUPFAM" id="SSF51735">
    <property type="entry name" value="NAD(P)-binding Rossmann-fold domains"/>
    <property type="match status" value="1"/>
</dbReference>
<dbReference type="InterPro" id="IPR000343">
    <property type="entry name" value="4pyrrol_synth_GluRdtase"/>
</dbReference>
<feature type="binding site" evidence="8 10">
    <location>
        <position position="111"/>
    </location>
    <ligand>
        <name>substrate</name>
    </ligand>
</feature>
<evidence type="ECO:0000256" key="10">
    <source>
        <dbReference type="PIRSR" id="PIRSR000445-2"/>
    </source>
</evidence>
<dbReference type="Pfam" id="PF00745">
    <property type="entry name" value="GlutR_dimer"/>
    <property type="match status" value="1"/>
</dbReference>
<keyword evidence="6 8" id="KW-0627">Porphyrin biosynthesis</keyword>
<evidence type="ECO:0000259" key="12">
    <source>
        <dbReference type="Pfam" id="PF00745"/>
    </source>
</evidence>
<dbReference type="InterPro" id="IPR015896">
    <property type="entry name" value="4pyrrol_synth_GluRdtase_dimer"/>
</dbReference>
<dbReference type="Pfam" id="PF05201">
    <property type="entry name" value="GlutR_N"/>
    <property type="match status" value="1"/>
</dbReference>
<comment type="caution">
    <text evidence="8">Lacks conserved residue(s) required for the propagation of feature annotation.</text>
</comment>
<evidence type="ECO:0000256" key="11">
    <source>
        <dbReference type="PIRSR" id="PIRSR000445-3"/>
    </source>
</evidence>
<dbReference type="GO" id="GO:0050661">
    <property type="term" value="F:NADP binding"/>
    <property type="evidence" value="ECO:0007669"/>
    <property type="project" value="InterPro"/>
</dbReference>
<dbReference type="PANTHER" id="PTHR43013">
    <property type="entry name" value="GLUTAMYL-TRNA REDUCTASE"/>
    <property type="match status" value="1"/>
</dbReference>
<feature type="binding site" evidence="8 10">
    <location>
        <begin position="57"/>
        <end position="60"/>
    </location>
    <ligand>
        <name>substrate</name>
    </ligand>
</feature>
<feature type="domain" description="Quinate/shikimate 5-dehydrogenase/glutamyl-tRNA reductase" evidence="13">
    <location>
        <begin position="178"/>
        <end position="301"/>
    </location>
</feature>
<keyword evidence="5 8" id="KW-0560">Oxidoreductase</keyword>
<dbReference type="EC" id="1.2.1.70" evidence="3 8"/>
<dbReference type="PANTHER" id="PTHR43013:SF1">
    <property type="entry name" value="GLUTAMYL-TRNA REDUCTASE"/>
    <property type="match status" value="1"/>
</dbReference>
<feature type="binding site" evidence="8 10">
    <location>
        <begin position="116"/>
        <end position="118"/>
    </location>
    <ligand>
        <name>substrate</name>
    </ligand>
</feature>
<evidence type="ECO:0000259" key="13">
    <source>
        <dbReference type="Pfam" id="PF01488"/>
    </source>
</evidence>
<comment type="subunit">
    <text evidence="8">Homodimer.</text>
</comment>
<evidence type="ECO:0000259" key="14">
    <source>
        <dbReference type="Pfam" id="PF05201"/>
    </source>
</evidence>
<dbReference type="GO" id="GO:0019353">
    <property type="term" value="P:protoporphyrinogen IX biosynthetic process from glutamate"/>
    <property type="evidence" value="ECO:0007669"/>
    <property type="project" value="TreeGrafter"/>
</dbReference>
<evidence type="ECO:0000256" key="4">
    <source>
        <dbReference type="ARBA" id="ARBA00022857"/>
    </source>
</evidence>
<feature type="domain" description="Tetrapyrrole biosynthesis glutamyl-tRNA reductase dimerisation" evidence="12">
    <location>
        <begin position="315"/>
        <end position="409"/>
    </location>
</feature>
<organism evidence="15 16">
    <name type="scientific">Cutibacterium granulosum</name>
    <dbReference type="NCBI Taxonomy" id="33011"/>
    <lineage>
        <taxon>Bacteria</taxon>
        <taxon>Bacillati</taxon>
        <taxon>Actinomycetota</taxon>
        <taxon>Actinomycetes</taxon>
        <taxon>Propionibacteriales</taxon>
        <taxon>Propionibacteriaceae</taxon>
        <taxon>Cutibacterium</taxon>
    </lineage>
</organism>
<evidence type="ECO:0000256" key="6">
    <source>
        <dbReference type="ARBA" id="ARBA00023244"/>
    </source>
</evidence>
<dbReference type="eggNOG" id="COG0373">
    <property type="taxonomic scope" value="Bacteria"/>
</dbReference>
<dbReference type="PIRSF" id="PIRSF000445">
    <property type="entry name" value="4pyrrol_synth_GluRdtase"/>
    <property type="match status" value="1"/>
</dbReference>
<evidence type="ECO:0000256" key="5">
    <source>
        <dbReference type="ARBA" id="ARBA00023002"/>
    </source>
</evidence>
<comment type="function">
    <text evidence="8">Catalyzes the NADPH-dependent reduction of glutamyl-tRNA(Glu) to glutamate 1-semialdehyde (GSA).</text>
</comment>
<comment type="pathway">
    <text evidence="1 8">Porphyrin-containing compound metabolism; protoporphyrin-IX biosynthesis; 5-aminolevulinate from L-glutamyl-tRNA(Glu): step 1/2.</text>
</comment>
<evidence type="ECO:0000313" key="16">
    <source>
        <dbReference type="Proteomes" id="UP000215332"/>
    </source>
</evidence>
<dbReference type="KEGG" id="cgrn:4412665_00199"/>
<feature type="active site" description="Nucleophile" evidence="8 9">
    <location>
        <position position="58"/>
    </location>
</feature>
<evidence type="ECO:0000256" key="7">
    <source>
        <dbReference type="ARBA" id="ARBA00047464"/>
    </source>
</evidence>
<evidence type="ECO:0000256" key="2">
    <source>
        <dbReference type="ARBA" id="ARBA00005916"/>
    </source>
</evidence>
<proteinExistence type="inferred from homology"/>
<feature type="binding site" evidence="8 10">
    <location>
        <position position="122"/>
    </location>
    <ligand>
        <name>substrate</name>
    </ligand>
</feature>
<dbReference type="InterPro" id="IPR036343">
    <property type="entry name" value="GluRdtase_N_sf"/>
</dbReference>
<comment type="miscellaneous">
    <text evidence="8">During catalysis, the active site Cys acts as a nucleophile attacking the alpha-carbonyl group of tRNA-bound glutamate with the formation of a thioester intermediate between enzyme and glutamate, and the concomitant release of tRNA(Glu). The thioester intermediate is finally reduced by direct hydride transfer from NADPH, to form the product GSA.</text>
</comment>
<feature type="domain" description="Glutamyl-tRNA reductase N-terminal" evidence="14">
    <location>
        <begin position="20"/>
        <end position="158"/>
    </location>
</feature>
<sequence>MTTGDSWLNGTVGLTVLSVDHAQEGMAVVSAAAASVEGLAVRLTDAPQVRGAMVLSTCNRVAVVMETDLSDEQLRALVAELDAPTLAADGKLLRDDEAVWRLFRVASGLESMVTGEREIAGQLKRALSEARKESTVSYLIGHVVEEALKTSRKVATHTGLASQGRTVVAVGLDLVSRTTPLEGARVVVLGTGSYAGASCAQLVNRGVSQIAVASARGRAEDFAESHEVAAIAPDDLIDELATADLVVACRGRKTAALDRATATQVMAQRDGRPLPVLDLAVGGDVELPAPEGIEVINLVDISAAVPDSTEKDRRAAEKIVADGVHGLALDLERRRMAPAVVALRDVLTDLVEAEVAKLPAEGEVSVEDATRSLRRLAASIAHIPSARARIASEQGLGDRWLNSLTDVLGIDVDLPAPIIDLSDTGSQDDLKCPVTGLTVRDLAPKS</sequence>
<dbReference type="GO" id="GO:0008883">
    <property type="term" value="F:glutamyl-tRNA reductase activity"/>
    <property type="evidence" value="ECO:0007669"/>
    <property type="project" value="UniProtKB-UniRule"/>
</dbReference>
<evidence type="ECO:0000256" key="3">
    <source>
        <dbReference type="ARBA" id="ARBA00012970"/>
    </source>
</evidence>
<dbReference type="EMBL" id="LT906441">
    <property type="protein sequence ID" value="SNV28844.1"/>
    <property type="molecule type" value="Genomic_DNA"/>
</dbReference>
<gene>
    <name evidence="8 15" type="primary">hemA</name>
    <name evidence="15" type="ORF">SAMEA4412665_00199</name>
</gene>
<dbReference type="InterPro" id="IPR036291">
    <property type="entry name" value="NAD(P)-bd_dom_sf"/>
</dbReference>
<comment type="catalytic activity">
    <reaction evidence="7 8">
        <text>(S)-4-amino-5-oxopentanoate + tRNA(Glu) + NADP(+) = L-glutamyl-tRNA(Glu) + NADPH + H(+)</text>
        <dbReference type="Rhea" id="RHEA:12344"/>
        <dbReference type="Rhea" id="RHEA-COMP:9663"/>
        <dbReference type="Rhea" id="RHEA-COMP:9680"/>
        <dbReference type="ChEBI" id="CHEBI:15378"/>
        <dbReference type="ChEBI" id="CHEBI:57501"/>
        <dbReference type="ChEBI" id="CHEBI:57783"/>
        <dbReference type="ChEBI" id="CHEBI:58349"/>
        <dbReference type="ChEBI" id="CHEBI:78442"/>
        <dbReference type="ChEBI" id="CHEBI:78520"/>
        <dbReference type="EC" id="1.2.1.70"/>
    </reaction>
</comment>
<evidence type="ECO:0000256" key="9">
    <source>
        <dbReference type="PIRSR" id="PIRSR000445-1"/>
    </source>
</evidence>
<reference evidence="15 16" key="1">
    <citation type="submission" date="2017-06" db="EMBL/GenBank/DDBJ databases">
        <authorList>
            <consortium name="Pathogen Informatics"/>
        </authorList>
    </citation>
    <scope>NUCLEOTIDE SEQUENCE [LARGE SCALE GENOMIC DNA]</scope>
    <source>
        <strain evidence="15 16">NCTC11865</strain>
    </source>
</reference>
<dbReference type="InterPro" id="IPR015895">
    <property type="entry name" value="4pyrrol_synth_GluRdtase_N"/>
</dbReference>
<evidence type="ECO:0000256" key="1">
    <source>
        <dbReference type="ARBA" id="ARBA00005059"/>
    </source>
</evidence>
<dbReference type="UniPathway" id="UPA00251">
    <property type="reaction ID" value="UER00316"/>
</dbReference>
<dbReference type="Proteomes" id="UP000215332">
    <property type="component" value="Chromosome 1"/>
</dbReference>
<dbReference type="InterPro" id="IPR006151">
    <property type="entry name" value="Shikm_DH/Glu-tRNA_Rdtase"/>
</dbReference>
<comment type="similarity">
    <text evidence="2 8">Belongs to the glutamyl-tRNA reductase family.</text>
</comment>
<dbReference type="Pfam" id="PF01488">
    <property type="entry name" value="Shikimate_DH"/>
    <property type="match status" value="1"/>
</dbReference>
<keyword evidence="4 8" id="KW-0521">NADP</keyword>
<dbReference type="Gene3D" id="3.40.50.720">
    <property type="entry name" value="NAD(P)-binding Rossmann-like Domain"/>
    <property type="match status" value="1"/>
</dbReference>
<accession>A0A239W516</accession>
<dbReference type="Gene3D" id="3.30.460.30">
    <property type="entry name" value="Glutamyl-tRNA reductase, N-terminal domain"/>
    <property type="match status" value="1"/>
</dbReference>
<evidence type="ECO:0000313" key="15">
    <source>
        <dbReference type="EMBL" id="SNV28844.1"/>
    </source>
</evidence>